<dbReference type="PANTHER" id="PTHR42743:SF11">
    <property type="entry name" value="AMINODEOXYCHORISMATE LYASE"/>
    <property type="match status" value="1"/>
</dbReference>
<dbReference type="Pfam" id="PF01063">
    <property type="entry name" value="Aminotran_4"/>
    <property type="match status" value="1"/>
</dbReference>
<evidence type="ECO:0000313" key="4">
    <source>
        <dbReference type="EMBL" id="KUG51914.1"/>
    </source>
</evidence>
<dbReference type="Proteomes" id="UP000054837">
    <property type="component" value="Unassembled WGS sequence"/>
</dbReference>
<protein>
    <submittedName>
        <fullName evidence="4">Aminotransferase class IV</fullName>
    </submittedName>
</protein>
<dbReference type="Gene3D" id="3.20.10.10">
    <property type="entry name" value="D-amino Acid Aminotransferase, subunit A, domain 2"/>
    <property type="match status" value="1"/>
</dbReference>
<dbReference type="GO" id="GO:0046394">
    <property type="term" value="P:carboxylic acid biosynthetic process"/>
    <property type="evidence" value="ECO:0007669"/>
    <property type="project" value="UniProtKB-ARBA"/>
</dbReference>
<keyword evidence="3" id="KW-0663">Pyridoxal phosphate</keyword>
<dbReference type="Gene3D" id="3.30.470.10">
    <property type="match status" value="1"/>
</dbReference>
<dbReference type="PANTHER" id="PTHR42743">
    <property type="entry name" value="AMINO-ACID AMINOTRANSFERASE"/>
    <property type="match status" value="1"/>
</dbReference>
<evidence type="ECO:0000256" key="1">
    <source>
        <dbReference type="ARBA" id="ARBA00001933"/>
    </source>
</evidence>
<gene>
    <name evidence="4" type="ORF">AVL62_08220</name>
</gene>
<keyword evidence="4" id="KW-0032">Aminotransferase</keyword>
<dbReference type="InterPro" id="IPR043132">
    <property type="entry name" value="BCAT-like_C"/>
</dbReference>
<dbReference type="RefSeq" id="WP_058892209.1">
    <property type="nucleotide sequence ID" value="NZ_LQBL01000031.1"/>
</dbReference>
<comment type="similarity">
    <text evidence="2">Belongs to the class-IV pyridoxal-phosphate-dependent aminotransferase family.</text>
</comment>
<organism evidence="4 5">
    <name type="scientific">Serinicoccus chungangensis</name>
    <dbReference type="NCBI Taxonomy" id="767452"/>
    <lineage>
        <taxon>Bacteria</taxon>
        <taxon>Bacillati</taxon>
        <taxon>Actinomycetota</taxon>
        <taxon>Actinomycetes</taxon>
        <taxon>Micrococcales</taxon>
        <taxon>Ornithinimicrobiaceae</taxon>
        <taxon>Serinicoccus</taxon>
    </lineage>
</organism>
<dbReference type="FunFam" id="3.20.10.10:FF:000002">
    <property type="entry name" value="D-alanine aminotransferase"/>
    <property type="match status" value="1"/>
</dbReference>
<dbReference type="GO" id="GO:0008652">
    <property type="term" value="P:amino acid biosynthetic process"/>
    <property type="evidence" value="ECO:0007669"/>
    <property type="project" value="UniProtKB-ARBA"/>
</dbReference>
<evidence type="ECO:0000256" key="3">
    <source>
        <dbReference type="ARBA" id="ARBA00022898"/>
    </source>
</evidence>
<dbReference type="SUPFAM" id="SSF56752">
    <property type="entry name" value="D-aminoacid aminotransferase-like PLP-dependent enzymes"/>
    <property type="match status" value="1"/>
</dbReference>
<name>A0A0W8I2T1_9MICO</name>
<dbReference type="AlphaFoldDB" id="A0A0W8I2T1"/>
<sequence length="312" mass="34157">MPHGTHDHGDDPRNEQILIWVNGELRPRAEAVVSVFDSGFVLGDGVWEGIRVHDGHPVFWEQHLDRLLEGAAAIMLDLGMTREELTAAVYEVLRANDMHDGVHLRLMVSRGVKSTPYQDPRVTVGPPTVVLIPEHKEPLPATVRDGITLFTTHVRRATPDTLDPKLNAHSKLNDITACIQAYTAGADEALMLDPHGFVATCNSTHFFVVKGTPEEPEVWTSDGRFCLAGITRGNVLRVCRDRGLPAHERTFSLTDVYSAQEAFVTGTFAGVVPVRSVDGRTIGTGARGPVVERLQGWYAEHVAADAARRSAP</sequence>
<reference evidence="4 5" key="1">
    <citation type="submission" date="2015-12" db="EMBL/GenBank/DDBJ databases">
        <title>Serinicoccus chungangenesis strain CD08_5 genome sequencing and assembly.</title>
        <authorList>
            <person name="Chander A.M."/>
            <person name="Kaur G."/>
            <person name="Nair G.R."/>
            <person name="Dhawan D.K."/>
            <person name="Kochhar R.K."/>
            <person name="Mayilraj S."/>
            <person name="Bhadada S.K."/>
        </authorList>
    </citation>
    <scope>NUCLEOTIDE SEQUENCE [LARGE SCALE GENOMIC DNA]</scope>
    <source>
        <strain evidence="4 5">CD08_5</strain>
    </source>
</reference>
<dbReference type="STRING" id="767452.AVL62_08220"/>
<evidence type="ECO:0000313" key="5">
    <source>
        <dbReference type="Proteomes" id="UP000054837"/>
    </source>
</evidence>
<dbReference type="OrthoDB" id="9804984at2"/>
<keyword evidence="5" id="KW-1185">Reference proteome</keyword>
<accession>A0A0W8I2T1</accession>
<proteinExistence type="inferred from homology"/>
<evidence type="ECO:0000256" key="2">
    <source>
        <dbReference type="ARBA" id="ARBA00009320"/>
    </source>
</evidence>
<dbReference type="InterPro" id="IPR050571">
    <property type="entry name" value="Class-IV_PLP-Dep_Aminotrnsfr"/>
</dbReference>
<dbReference type="InterPro" id="IPR001544">
    <property type="entry name" value="Aminotrans_IV"/>
</dbReference>
<keyword evidence="4" id="KW-0808">Transferase</keyword>
<dbReference type="InterPro" id="IPR043131">
    <property type="entry name" value="BCAT-like_N"/>
</dbReference>
<comment type="caution">
    <text evidence="4">The sequence shown here is derived from an EMBL/GenBank/DDBJ whole genome shotgun (WGS) entry which is preliminary data.</text>
</comment>
<dbReference type="GO" id="GO:0008483">
    <property type="term" value="F:transaminase activity"/>
    <property type="evidence" value="ECO:0007669"/>
    <property type="project" value="UniProtKB-KW"/>
</dbReference>
<dbReference type="InterPro" id="IPR036038">
    <property type="entry name" value="Aminotransferase-like"/>
</dbReference>
<dbReference type="EMBL" id="LQBL01000031">
    <property type="protein sequence ID" value="KUG51914.1"/>
    <property type="molecule type" value="Genomic_DNA"/>
</dbReference>
<comment type="cofactor">
    <cofactor evidence="1">
        <name>pyridoxal 5'-phosphate</name>
        <dbReference type="ChEBI" id="CHEBI:597326"/>
    </cofactor>
</comment>